<evidence type="ECO:0000259" key="1">
    <source>
        <dbReference type="PROSITE" id="PS50878"/>
    </source>
</evidence>
<proteinExistence type="predicted"/>
<evidence type="ECO:0000313" key="2">
    <source>
        <dbReference type="EMBL" id="CAB75484.1"/>
    </source>
</evidence>
<protein>
    <submittedName>
        <fullName evidence="2">Uncharacterized protein F9K21.130</fullName>
    </submittedName>
</protein>
<dbReference type="SUPFAM" id="SSF56672">
    <property type="entry name" value="DNA/RNA polymerases"/>
    <property type="match status" value="1"/>
</dbReference>
<dbReference type="PIR" id="T47495">
    <property type="entry name" value="T47495"/>
</dbReference>
<dbReference type="ExpressionAtlas" id="Q9M1F2">
    <property type="expression patterns" value="differential"/>
</dbReference>
<sequence>MGDGEIGCHAQKFFTDIFTTNGIQVSPIDFADFPSSVTNIINSELTQDFRDSEIFEAICQIGDDKAPGPDGLTARFYKQCWDIVGNDVIKEVKLFFESSHMKTSVNHTNICMIPKIQNPQTLSDYRPIALCNVLYKVISKCMVNRLKAHLNSIVSDSQAAFIPGRIINDNVMIAHEIMHSLKVRKRVSKTYMAVKTDVSKAYDRVEWDFLETTMRLFGFCDKWIGWIMAAVKSVHYSVLINGSPHGYISPTRGIRQGDPLSPYLFILCGDILSHLIKVKASSGDIRGVRIGNGAPAITHLQFADDSLFFCQANVRNCQALKDVFDVYEYYSGQKINVQKSLITFGSRVYGSTQTRLKTLLNIPNQGGGGKYLGLPEQFGRKKKEMFNYIIDRVKERTASWSAKFLSPAGKEILLKSVALAMPVYAMSCFKLPQGIVSEIESLLMNFWWEKASNKRGIPWVAWKRLQYSKKEGGLGFRDLAKFNDALLAKQAWRIIQYPNSLFARVMKARYFKDNSIIDAKTRSQQSYGWSSLLSGIALLRKGTRYVIGDGKTIRLGIDNVVDSHPPRPLLTDEQHNGLSLDNLFQHRGHSRCWDNAKLQTFVDQSDHDYIKRIYLSTRSKTDRLIWSYNSTGDYTVRSGYWLSTHDPSNTIPTMAKPHGSVDLKTKIWNLPIMPKLKHFLWRILSKALPTTDRLTTRGMRIDPGCPRCRRENESINHALFTCPFATMAWRLSDTPLYRSSILSNNIEDNISNILLLLQNTTITDSQKLIPFWLLWRIWKARNNVVFNNLRESPSITVVRAKAETNEWLNATQTQGPRRLPKRTTAAGNTTWVKPQMPYIKCNFDASFNVQD</sequence>
<dbReference type="Pfam" id="PF13966">
    <property type="entry name" value="zf-RVT"/>
    <property type="match status" value="1"/>
</dbReference>
<dbReference type="InterPro" id="IPR000477">
    <property type="entry name" value="RT_dom"/>
</dbReference>
<reference key="1">
    <citation type="journal article" date="2000" name="Nature">
        <title>Sequence and analysis of chromosome 3 of the plant Arabidopsis thaliana.</title>
        <authorList>
            <consortium name="European Union Chromosome 3 Arabidopsis Sequencing Consortium"/>
            <consortium name="Institute for Genomic Research"/>
            <consortium name="Kazusa DNA Research Institute"/>
            <person name="Salanoubat M."/>
            <person name="Lemcke K."/>
            <person name="Rieger M."/>
            <person name="Ansorge W."/>
            <person name="Unseld M."/>
            <person name="Fartmann B."/>
            <person name="Valle G."/>
            <person name="Blocker H."/>
            <person name="Perez-Alonso M."/>
            <person name="Obermaier B."/>
            <person name="Delseny M."/>
            <person name="Boutry M."/>
            <person name="Grivell L.A."/>
            <person name="Mache R."/>
            <person name="Puigdomenech P."/>
            <person name="De Simone V."/>
            <person name="Choisne N."/>
            <person name="Artiguenave F."/>
            <person name="Robert C."/>
            <person name="Brottier P."/>
            <person name="Wincker P."/>
            <person name="Cattolico L."/>
            <person name="Weissenbach J."/>
            <person name="Saurin W."/>
            <person name="Quetier F."/>
            <person name="Schafer M."/>
            <person name="Muller-Auer S."/>
            <person name="Gabel C."/>
            <person name="Fuchs M."/>
            <person name="Benes V."/>
            <person name="Wurmbach E."/>
            <person name="Drzonek H."/>
            <person name="Erfle H."/>
            <person name="Jordan N."/>
            <person name="Bangert S."/>
            <person name="Wiedelmann R."/>
            <person name="Kranz H."/>
            <person name="Voss H."/>
            <person name="Holland R."/>
            <person name="Brandt P."/>
            <person name="Nyakatura G."/>
            <person name="Vezzi A."/>
            <person name="D'Angelo M."/>
            <person name="Pallavicini A."/>
            <person name="Toppo S."/>
            <person name="Simionati B."/>
            <person name="Conrad A."/>
            <person name="Hornischer K."/>
            <person name="Kauer G."/>
            <person name="Lohnert T.H."/>
            <person name="Nordsiek G."/>
            <person name="Reichelt J."/>
            <person name="Scharfe M."/>
            <person name="Schon O."/>
            <person name="Bargues M."/>
            <person name="Terol J."/>
            <person name="Climent J."/>
            <person name="Navarro P."/>
            <person name="Collado C."/>
            <person name="Perez-Perez A."/>
            <person name="Ottenwalder B."/>
            <person name="Duchemin D."/>
            <person name="Cooke R."/>
            <person name="Laudie M."/>
            <person name="Berger-Llauro C."/>
            <person name="Purnelle B."/>
            <person name="Masuy D."/>
            <person name="de Haan M."/>
            <person name="Maarse A.C."/>
            <person name="Alcaraz J.P."/>
            <person name="Cottet A."/>
            <person name="Casacuberta E."/>
            <person name="Monfort A."/>
            <person name="Argiriou A."/>
            <person name="flores M."/>
            <person name="Liguori R."/>
            <person name="Vitale D."/>
            <person name="Mannhaupt G."/>
            <person name="Haase D."/>
            <person name="Schoof H."/>
            <person name="Rudd S."/>
            <person name="Zaccaria P."/>
            <person name="Mewes H.W."/>
            <person name="Mayer K.F."/>
            <person name="Kaul S."/>
            <person name="Town C.D."/>
            <person name="Koo H.L."/>
            <person name="Tallon L.J."/>
            <person name="Jenkins J."/>
            <person name="Rooney T."/>
            <person name="Rizzo M."/>
            <person name="Walts A."/>
            <person name="Utterback T."/>
            <person name="Fujii C.Y."/>
            <person name="Shea T.P."/>
            <person name="Creasy T.H."/>
            <person name="Haas B."/>
            <person name="Maiti R."/>
            <person name="Wu D."/>
            <person name="Peterson J."/>
            <person name="Van Aken S."/>
            <person name="Pai G."/>
            <person name="Militscher J."/>
            <person name="Sellers P."/>
            <person name="Gill J.E."/>
            <person name="Feldblyum T.V."/>
            <person name="Preuss D."/>
            <person name="Lin X."/>
            <person name="Nierman W.C."/>
            <person name="Salzberg S.L."/>
            <person name="White O."/>
            <person name="Venter J.C."/>
            <person name="Fraser C.M."/>
            <person name="Kaneko T."/>
            <person name="Nakamura Y."/>
            <person name="Sato S."/>
            <person name="Kato T."/>
            <person name="Asamizu E."/>
            <person name="Sasamoto S."/>
            <person name="Kimura T."/>
            <person name="Idesawa K."/>
            <person name="Kawashima K."/>
            <person name="Kishida Y."/>
            <person name="Kiyokawa C."/>
            <person name="Kohara M."/>
            <person name="Matsumoto M."/>
            <person name="Matsuno A."/>
            <person name="Muraki A."/>
            <person name="Nakayama S."/>
            <person name="Nakazaki N."/>
            <person name="Shinpo S."/>
            <person name="Takeuchi C."/>
            <person name="Wada T."/>
            <person name="Watanabe A."/>
            <person name="Yamada M."/>
            <person name="Yasuda M."/>
            <person name="Tabata S."/>
        </authorList>
    </citation>
    <scope>NUCLEOTIDE SEQUENCE [LARGE SCALE GENOMIC DNA]</scope>
    <source>
        <strain>cv. Columbia</strain>
    </source>
</reference>
<dbReference type="AlphaFoldDB" id="Q9M1F2"/>
<dbReference type="Pfam" id="PF00078">
    <property type="entry name" value="RVT_1"/>
    <property type="match status" value="1"/>
</dbReference>
<gene>
    <name evidence="2" type="primary">F9K21.130</name>
</gene>
<dbReference type="PANTHER" id="PTHR33116">
    <property type="entry name" value="REVERSE TRANSCRIPTASE ZINC-BINDING DOMAIN-CONTAINING PROTEIN-RELATED-RELATED"/>
    <property type="match status" value="1"/>
</dbReference>
<dbReference type="EMBL" id="AL138657">
    <property type="protein sequence ID" value="CAB75484.1"/>
    <property type="molecule type" value="Genomic_DNA"/>
</dbReference>
<dbReference type="CDD" id="cd01650">
    <property type="entry name" value="RT_nLTR_like"/>
    <property type="match status" value="1"/>
</dbReference>
<dbReference type="InterPro" id="IPR026960">
    <property type="entry name" value="RVT-Znf"/>
</dbReference>
<dbReference type="PANTHER" id="PTHR33116:SF86">
    <property type="entry name" value="REVERSE TRANSCRIPTASE DOMAIN-CONTAINING PROTEIN"/>
    <property type="match status" value="1"/>
</dbReference>
<reference evidence="2" key="2">
    <citation type="submission" date="2000-02" db="EMBL/GenBank/DDBJ databases">
        <authorList>
            <person name="Jordan N."/>
            <person name="Bangert S."/>
            <person name="Wiedelmann R."/>
            <person name="Voss H."/>
            <person name="Unseld M."/>
            <person name="Mewes H.W."/>
            <person name="Lemcke K."/>
            <person name="Mayer K.F.X."/>
            <person name="Quetier F."/>
            <person name="Salanoubat M."/>
        </authorList>
    </citation>
    <scope>NUCLEOTIDE SEQUENCE</scope>
</reference>
<reference evidence="2" key="3">
    <citation type="submission" date="2000-02" db="EMBL/GenBank/DDBJ databases">
        <authorList>
            <person name="EU Arabidopsis sequencing project"/>
        </authorList>
    </citation>
    <scope>NUCLEOTIDE SEQUENCE</scope>
</reference>
<name>Q9M1F2_ARATH</name>
<accession>Q9M1F2</accession>
<dbReference type="PROSITE" id="PS50878">
    <property type="entry name" value="RT_POL"/>
    <property type="match status" value="1"/>
</dbReference>
<organism evidence="2">
    <name type="scientific">Arabidopsis thaliana</name>
    <name type="common">Mouse-ear cress</name>
    <dbReference type="NCBI Taxonomy" id="3702"/>
    <lineage>
        <taxon>Eukaryota</taxon>
        <taxon>Viridiplantae</taxon>
        <taxon>Streptophyta</taxon>
        <taxon>Embryophyta</taxon>
        <taxon>Tracheophyta</taxon>
        <taxon>Spermatophyta</taxon>
        <taxon>Magnoliopsida</taxon>
        <taxon>eudicotyledons</taxon>
        <taxon>Gunneridae</taxon>
        <taxon>Pentapetalae</taxon>
        <taxon>rosids</taxon>
        <taxon>malvids</taxon>
        <taxon>Brassicales</taxon>
        <taxon>Brassicaceae</taxon>
        <taxon>Camelineae</taxon>
        <taxon>Arabidopsis</taxon>
    </lineage>
</organism>
<dbReference type="InterPro" id="IPR043502">
    <property type="entry name" value="DNA/RNA_pol_sf"/>
</dbReference>
<feature type="domain" description="Reverse transcriptase" evidence="1">
    <location>
        <begin position="94"/>
        <end position="376"/>
    </location>
</feature>